<dbReference type="AlphaFoldDB" id="I3ZBB2"/>
<dbReference type="Pfam" id="PF13564">
    <property type="entry name" value="DoxX_2"/>
    <property type="match status" value="1"/>
</dbReference>
<dbReference type="KEGG" id="trs:Terro_0179"/>
<dbReference type="HOGENOM" id="CLU_120475_0_0_0"/>
<keyword evidence="4 5" id="KW-0472">Membrane</keyword>
<evidence type="ECO:0000256" key="3">
    <source>
        <dbReference type="ARBA" id="ARBA00022989"/>
    </source>
</evidence>
<keyword evidence="2 5" id="KW-0812">Transmembrane</keyword>
<evidence type="ECO:0000256" key="2">
    <source>
        <dbReference type="ARBA" id="ARBA00022692"/>
    </source>
</evidence>
<keyword evidence="7" id="KW-1185">Reference proteome</keyword>
<keyword evidence="3 5" id="KW-1133">Transmembrane helix</keyword>
<reference evidence="6 7" key="1">
    <citation type="submission" date="2012-06" db="EMBL/GenBank/DDBJ databases">
        <title>Complete genome of Terriglobus roseus DSM 18391.</title>
        <authorList>
            <consortium name="US DOE Joint Genome Institute (JGI-PGF)"/>
            <person name="Lucas S."/>
            <person name="Copeland A."/>
            <person name="Lapidus A."/>
            <person name="Glavina del Rio T."/>
            <person name="Dalin E."/>
            <person name="Tice H."/>
            <person name="Bruce D."/>
            <person name="Goodwin L."/>
            <person name="Pitluck S."/>
            <person name="Peters L."/>
            <person name="Mikhailova N."/>
            <person name="Munk A.C.C."/>
            <person name="Kyrpides N."/>
            <person name="Mavromatis K."/>
            <person name="Ivanova N."/>
            <person name="Brettin T."/>
            <person name="Detter J.C."/>
            <person name="Han C."/>
            <person name="Larimer F."/>
            <person name="Land M."/>
            <person name="Hauser L."/>
            <person name="Markowitz V."/>
            <person name="Cheng J.-F."/>
            <person name="Hugenholtz P."/>
            <person name="Woyke T."/>
            <person name="Wu D."/>
            <person name="Brambilla E."/>
            <person name="Klenk H.-P."/>
            <person name="Eisen J.A."/>
        </authorList>
    </citation>
    <scope>NUCLEOTIDE SEQUENCE [LARGE SCALE GENOMIC DNA]</scope>
    <source>
        <strain evidence="7">DSM 18391 / NRRL B-41598 / KBS 63</strain>
    </source>
</reference>
<evidence type="ECO:0000256" key="4">
    <source>
        <dbReference type="ARBA" id="ARBA00023136"/>
    </source>
</evidence>
<dbReference type="STRING" id="926566.Terro_0179"/>
<dbReference type="EMBL" id="CP003379">
    <property type="protein sequence ID" value="AFL86530.1"/>
    <property type="molecule type" value="Genomic_DNA"/>
</dbReference>
<feature type="transmembrane region" description="Helical" evidence="5">
    <location>
        <begin position="47"/>
        <end position="69"/>
    </location>
</feature>
<accession>I3ZBB2</accession>
<evidence type="ECO:0000313" key="7">
    <source>
        <dbReference type="Proteomes" id="UP000006056"/>
    </source>
</evidence>
<dbReference type="InterPro" id="IPR032808">
    <property type="entry name" value="DoxX"/>
</dbReference>
<dbReference type="OrthoDB" id="9811373at2"/>
<dbReference type="eggNOG" id="COG3795">
    <property type="taxonomic scope" value="Bacteria"/>
</dbReference>
<protein>
    <recommendedName>
        <fullName evidence="8">DoxX-like family protein</fullName>
    </recommendedName>
</protein>
<proteinExistence type="predicted"/>
<feature type="transmembrane region" description="Helical" evidence="5">
    <location>
        <begin position="12"/>
        <end position="35"/>
    </location>
</feature>
<gene>
    <name evidence="6" type="ordered locus">Terro_0179</name>
</gene>
<feature type="transmembrane region" description="Helical" evidence="5">
    <location>
        <begin position="76"/>
        <end position="93"/>
    </location>
</feature>
<sequence>MATDAQPSKPMFWIGWVLTVLPALFLLSGGVTAALQLPMVKEGLGKYGINPALLPVFAALELACPVLLLIPRTATIGAILLTAYMGGAVLTHLRAGEPQWIVPIVFAAVIWLGLWLRRPALRQQMLGV</sequence>
<name>I3ZBB2_TERRK</name>
<evidence type="ECO:0000256" key="1">
    <source>
        <dbReference type="ARBA" id="ARBA00004141"/>
    </source>
</evidence>
<dbReference type="Proteomes" id="UP000006056">
    <property type="component" value="Chromosome"/>
</dbReference>
<comment type="subcellular location">
    <subcellularLocation>
        <location evidence="1">Membrane</location>
        <topology evidence="1">Multi-pass membrane protein</topology>
    </subcellularLocation>
</comment>
<evidence type="ECO:0008006" key="8">
    <source>
        <dbReference type="Google" id="ProtNLM"/>
    </source>
</evidence>
<dbReference type="RefSeq" id="WP_014784099.1">
    <property type="nucleotide sequence ID" value="NC_018014.1"/>
</dbReference>
<organism evidence="6 7">
    <name type="scientific">Terriglobus roseus (strain DSM 18391 / NRRL B-41598 / KBS 63)</name>
    <dbReference type="NCBI Taxonomy" id="926566"/>
    <lineage>
        <taxon>Bacteria</taxon>
        <taxon>Pseudomonadati</taxon>
        <taxon>Acidobacteriota</taxon>
        <taxon>Terriglobia</taxon>
        <taxon>Terriglobales</taxon>
        <taxon>Acidobacteriaceae</taxon>
        <taxon>Terriglobus</taxon>
    </lineage>
</organism>
<evidence type="ECO:0000256" key="5">
    <source>
        <dbReference type="SAM" id="Phobius"/>
    </source>
</evidence>
<dbReference type="GO" id="GO:0016020">
    <property type="term" value="C:membrane"/>
    <property type="evidence" value="ECO:0007669"/>
    <property type="project" value="UniProtKB-SubCell"/>
</dbReference>
<evidence type="ECO:0000313" key="6">
    <source>
        <dbReference type="EMBL" id="AFL86530.1"/>
    </source>
</evidence>
<feature type="transmembrane region" description="Helical" evidence="5">
    <location>
        <begin position="99"/>
        <end position="116"/>
    </location>
</feature>